<feature type="region of interest" description="Disordered" evidence="2">
    <location>
        <begin position="1"/>
        <end position="53"/>
    </location>
</feature>
<name>A0AA37V2F4_9BACT</name>
<dbReference type="InterPro" id="IPR036069">
    <property type="entry name" value="DUF34/NIF3_sf"/>
</dbReference>
<comment type="caution">
    <text evidence="3">The sequence shown here is derived from an EMBL/GenBank/DDBJ whole genome shotgun (WGS) entry which is preliminary data.</text>
</comment>
<dbReference type="Proteomes" id="UP001161325">
    <property type="component" value="Unassembled WGS sequence"/>
</dbReference>
<evidence type="ECO:0000256" key="1">
    <source>
        <dbReference type="ARBA" id="ARBA00006964"/>
    </source>
</evidence>
<feature type="compositionally biased region" description="Acidic residues" evidence="2">
    <location>
        <begin position="17"/>
        <end position="36"/>
    </location>
</feature>
<dbReference type="AlphaFoldDB" id="A0AA37V2F4"/>
<reference evidence="3" key="1">
    <citation type="submission" date="2022-08" db="EMBL/GenBank/DDBJ databases">
        <title>Draft genome sequencing of Roseisolibacter agri AW1220.</title>
        <authorList>
            <person name="Tobiishi Y."/>
            <person name="Tonouchi A."/>
        </authorList>
    </citation>
    <scope>NUCLEOTIDE SEQUENCE</scope>
    <source>
        <strain evidence="3">AW1220</strain>
    </source>
</reference>
<dbReference type="EMBL" id="BRXS01000002">
    <property type="protein sequence ID" value="GLC25197.1"/>
    <property type="molecule type" value="Genomic_DNA"/>
</dbReference>
<keyword evidence="4" id="KW-1185">Reference proteome</keyword>
<evidence type="ECO:0000313" key="4">
    <source>
        <dbReference type="Proteomes" id="UP001161325"/>
    </source>
</evidence>
<protein>
    <submittedName>
        <fullName evidence="3">Uncharacterized protein</fullName>
    </submittedName>
</protein>
<gene>
    <name evidence="3" type="ORF">rosag_17100</name>
</gene>
<evidence type="ECO:0000313" key="3">
    <source>
        <dbReference type="EMBL" id="GLC25197.1"/>
    </source>
</evidence>
<sequence length="329" mass="34905">MGERGGRERQQEREGQSSEEAEHDETDNGTEEDGTAEDGTASNDTAWNGKAEQVRSTVTRRSVLRRIVSRRIVLGPFVHPDLTTLAASLDAILAPADDPVLVLRERAAPVARLGLALEPWPGLRAWVDAAALDAVLLHRHWALSLDRWPAAVGVLASHDAFDRRYGFGRTPELADALSLTLGDARDSLGDRDGHPLGSVGTVRAGGGVDVDTLRAALVRTFGGVEAELAPSRAIAPTARVAMARAMTPALVERAAALGAGAYVTGQLRAPAREAALRAELHVFAVGHRRAEEWALARLAEAVRGVWPALRTMIAENGGAENGTTEDGTA</sequence>
<dbReference type="InterPro" id="IPR002678">
    <property type="entry name" value="DUF34/NIF3"/>
</dbReference>
<comment type="similarity">
    <text evidence="1">Belongs to the GTP cyclohydrolase I type 2/NIF3 family.</text>
</comment>
<evidence type="ECO:0000256" key="2">
    <source>
        <dbReference type="SAM" id="MobiDB-lite"/>
    </source>
</evidence>
<dbReference type="Pfam" id="PF01784">
    <property type="entry name" value="DUF34_NIF3"/>
    <property type="match status" value="1"/>
</dbReference>
<feature type="compositionally biased region" description="Basic and acidic residues" evidence="2">
    <location>
        <begin position="1"/>
        <end position="16"/>
    </location>
</feature>
<dbReference type="SUPFAM" id="SSF102705">
    <property type="entry name" value="NIF3 (NGG1p interacting factor 3)-like"/>
    <property type="match status" value="1"/>
</dbReference>
<proteinExistence type="inferred from homology"/>
<organism evidence="3 4">
    <name type="scientific">Roseisolibacter agri</name>
    <dbReference type="NCBI Taxonomy" id="2014610"/>
    <lineage>
        <taxon>Bacteria</taxon>
        <taxon>Pseudomonadati</taxon>
        <taxon>Gemmatimonadota</taxon>
        <taxon>Gemmatimonadia</taxon>
        <taxon>Gemmatimonadales</taxon>
        <taxon>Gemmatimonadaceae</taxon>
        <taxon>Roseisolibacter</taxon>
    </lineage>
</organism>
<accession>A0AA37V2F4</accession>